<feature type="compositionally biased region" description="Low complexity" evidence="1">
    <location>
        <begin position="13"/>
        <end position="24"/>
    </location>
</feature>
<dbReference type="InterPro" id="IPR029063">
    <property type="entry name" value="SAM-dependent_MTases_sf"/>
</dbReference>
<accession>A0A7W7AHS4</accession>
<proteinExistence type="predicted"/>
<protein>
    <recommendedName>
        <fullName evidence="4">SAM-dependent methyltransferase</fullName>
    </recommendedName>
</protein>
<dbReference type="SUPFAM" id="SSF53335">
    <property type="entry name" value="S-adenosyl-L-methionine-dependent methyltransferases"/>
    <property type="match status" value="1"/>
</dbReference>
<evidence type="ECO:0000256" key="1">
    <source>
        <dbReference type="SAM" id="MobiDB-lite"/>
    </source>
</evidence>
<dbReference type="Proteomes" id="UP000574769">
    <property type="component" value="Unassembled WGS sequence"/>
</dbReference>
<keyword evidence="3" id="KW-1185">Reference proteome</keyword>
<dbReference type="RefSeq" id="WP_246360225.1">
    <property type="nucleotide sequence ID" value="NZ_JACHNY010000002.1"/>
</dbReference>
<evidence type="ECO:0000313" key="3">
    <source>
        <dbReference type="Proteomes" id="UP000574769"/>
    </source>
</evidence>
<evidence type="ECO:0000313" key="2">
    <source>
        <dbReference type="EMBL" id="MBB4617274.1"/>
    </source>
</evidence>
<gene>
    <name evidence="2" type="ORF">GGQ96_001394</name>
</gene>
<feature type="region of interest" description="Disordered" evidence="1">
    <location>
        <begin position="1"/>
        <end position="31"/>
    </location>
</feature>
<sequence length="173" mass="17743">MTIGSKTAAVSELTATATRPPALTMPGSRSAMADPRWTPVCTALGRLRADRRRAVRIVDADCGCGTLLIAALRHARAIGFTAVEGRGIDGSPARIGRARAAAARLHDRTIGIVFEVGDPIDALASEAEVPADIVLWHGGGTVDERAGTSARLAAAGDVVIDDDRAARAAAVAA</sequence>
<reference evidence="2 3" key="1">
    <citation type="submission" date="2020-08" db="EMBL/GenBank/DDBJ databases">
        <title>Genomic Encyclopedia of Type Strains, Phase IV (KMG-IV): sequencing the most valuable type-strain genomes for metagenomic binning, comparative biology and taxonomic classification.</title>
        <authorList>
            <person name="Goeker M."/>
        </authorList>
    </citation>
    <scope>NUCLEOTIDE SEQUENCE [LARGE SCALE GENOMIC DNA]</scope>
    <source>
        <strain evidence="2 3">DSM 15867</strain>
    </source>
</reference>
<dbReference type="Gene3D" id="3.40.50.150">
    <property type="entry name" value="Vaccinia Virus protein VP39"/>
    <property type="match status" value="1"/>
</dbReference>
<evidence type="ECO:0008006" key="4">
    <source>
        <dbReference type="Google" id="ProtNLM"/>
    </source>
</evidence>
<dbReference type="AlphaFoldDB" id="A0A7W7AHS4"/>
<name>A0A7W7AHS4_9SPHN</name>
<comment type="caution">
    <text evidence="2">The sequence shown here is derived from an EMBL/GenBank/DDBJ whole genome shotgun (WGS) entry which is preliminary data.</text>
</comment>
<dbReference type="EMBL" id="JACHNY010000002">
    <property type="protein sequence ID" value="MBB4617274.1"/>
    <property type="molecule type" value="Genomic_DNA"/>
</dbReference>
<organism evidence="2 3">
    <name type="scientific">Sphingomonas abaci</name>
    <dbReference type="NCBI Taxonomy" id="237611"/>
    <lineage>
        <taxon>Bacteria</taxon>
        <taxon>Pseudomonadati</taxon>
        <taxon>Pseudomonadota</taxon>
        <taxon>Alphaproteobacteria</taxon>
        <taxon>Sphingomonadales</taxon>
        <taxon>Sphingomonadaceae</taxon>
        <taxon>Sphingomonas</taxon>
    </lineage>
</organism>